<keyword evidence="1 9" id="KW-0479">Metal-binding</keyword>
<proteinExistence type="predicted"/>
<organism evidence="11 12">
    <name type="scientific">Lupinus albus</name>
    <name type="common">White lupine</name>
    <name type="synonym">Lupinus termis</name>
    <dbReference type="NCBI Taxonomy" id="3870"/>
    <lineage>
        <taxon>Eukaryota</taxon>
        <taxon>Viridiplantae</taxon>
        <taxon>Streptophyta</taxon>
        <taxon>Embryophyta</taxon>
        <taxon>Tracheophyta</taxon>
        <taxon>Spermatophyta</taxon>
        <taxon>Magnoliopsida</taxon>
        <taxon>eudicotyledons</taxon>
        <taxon>Gunneridae</taxon>
        <taxon>Pentapetalae</taxon>
        <taxon>rosids</taxon>
        <taxon>fabids</taxon>
        <taxon>Fabales</taxon>
        <taxon>Fabaceae</taxon>
        <taxon>Papilionoideae</taxon>
        <taxon>50 kb inversion clade</taxon>
        <taxon>genistoids sensu lato</taxon>
        <taxon>core genistoids</taxon>
        <taxon>Genisteae</taxon>
        <taxon>Lupinus</taxon>
    </lineage>
</organism>
<keyword evidence="5 8" id="KW-0238">DNA-binding</keyword>
<dbReference type="PROSITE" id="PS50884">
    <property type="entry name" value="ZF_DOF_2"/>
    <property type="match status" value="1"/>
</dbReference>
<accession>A0A6A5PRX4</accession>
<evidence type="ECO:0000256" key="3">
    <source>
        <dbReference type="ARBA" id="ARBA00022833"/>
    </source>
</evidence>
<evidence type="ECO:0000313" key="11">
    <source>
        <dbReference type="EMBL" id="KAE9620538.1"/>
    </source>
</evidence>
<comment type="caution">
    <text evidence="11">The sequence shown here is derived from an EMBL/GenBank/DDBJ whole genome shotgun (WGS) entry which is preliminary data.</text>
</comment>
<dbReference type="PROSITE" id="PS01361">
    <property type="entry name" value="ZF_DOF_1"/>
    <property type="match status" value="1"/>
</dbReference>
<dbReference type="Proteomes" id="UP000447434">
    <property type="component" value="Chromosome 1"/>
</dbReference>
<dbReference type="GO" id="GO:0003700">
    <property type="term" value="F:DNA-binding transcription factor activity"/>
    <property type="evidence" value="ECO:0007669"/>
    <property type="project" value="UniProtKB-UniRule"/>
</dbReference>
<evidence type="ECO:0000256" key="9">
    <source>
        <dbReference type="RuleBase" id="RU369094"/>
    </source>
</evidence>
<sequence>MDHSSTVQHQQMCNQSLENMIACSKSAQHDKKPKPQPEEALKCPRCDSANTKFCYYNNYSLSQPRYFCKSCRRYWTKGGTLRNVPVGGGCRKNKRSSSSKRSQDQTFTPNPNSLIGLTPMAYDSSDLNLALARLQKGSMGYDDHDLSIMGNHTNTNTPCDNNILGNLCMNPSNPGFLDALRSGFLGTHNNNNSMQNMYYGYGNGENMGEVENGNNGCGEMMMPYDHQQQMSTIATTQAVSVTTMKQELCNAREQSENKVLWGFPWQQNGVDTNMGEAIDSGRGNWNNGFTSSWHGLLNSPLM</sequence>
<keyword evidence="4 9" id="KW-0805">Transcription regulation</keyword>
<evidence type="ECO:0000256" key="10">
    <source>
        <dbReference type="SAM" id="MobiDB-lite"/>
    </source>
</evidence>
<protein>
    <recommendedName>
        <fullName evidence="9">Dof zinc finger protein</fullName>
    </recommendedName>
</protein>
<evidence type="ECO:0000256" key="2">
    <source>
        <dbReference type="ARBA" id="ARBA00022771"/>
    </source>
</evidence>
<keyword evidence="12" id="KW-1185">Reference proteome</keyword>
<dbReference type="EMBL" id="WOCE01000001">
    <property type="protein sequence ID" value="KAE9620538.1"/>
    <property type="molecule type" value="Genomic_DNA"/>
</dbReference>
<evidence type="ECO:0000256" key="4">
    <source>
        <dbReference type="ARBA" id="ARBA00023015"/>
    </source>
</evidence>
<dbReference type="PANTHER" id="PTHR31992">
    <property type="entry name" value="DOF ZINC FINGER PROTEIN DOF1.4-RELATED"/>
    <property type="match status" value="1"/>
</dbReference>
<dbReference type="InterPro" id="IPR045174">
    <property type="entry name" value="Dof"/>
</dbReference>
<keyword evidence="7 8" id="KW-0539">Nucleus</keyword>
<keyword evidence="3 9" id="KW-0862">Zinc</keyword>
<dbReference type="OrthoDB" id="1927254at2759"/>
<evidence type="ECO:0000313" key="12">
    <source>
        <dbReference type="Proteomes" id="UP000447434"/>
    </source>
</evidence>
<evidence type="ECO:0000256" key="6">
    <source>
        <dbReference type="ARBA" id="ARBA00023163"/>
    </source>
</evidence>
<dbReference type="Pfam" id="PF02701">
    <property type="entry name" value="Zn_ribbon_Dof"/>
    <property type="match status" value="1"/>
</dbReference>
<keyword evidence="6 9" id="KW-0804">Transcription</keyword>
<evidence type="ECO:0000256" key="5">
    <source>
        <dbReference type="ARBA" id="ARBA00023125"/>
    </source>
</evidence>
<evidence type="ECO:0000256" key="7">
    <source>
        <dbReference type="ARBA" id="ARBA00023242"/>
    </source>
</evidence>
<feature type="region of interest" description="Disordered" evidence="10">
    <location>
        <begin position="86"/>
        <end position="113"/>
    </location>
</feature>
<dbReference type="InterPro" id="IPR003851">
    <property type="entry name" value="Znf_Dof"/>
</dbReference>
<evidence type="ECO:0000256" key="1">
    <source>
        <dbReference type="ARBA" id="ARBA00022723"/>
    </source>
</evidence>
<dbReference type="GO" id="GO:0008270">
    <property type="term" value="F:zinc ion binding"/>
    <property type="evidence" value="ECO:0007669"/>
    <property type="project" value="UniProtKB-KW"/>
</dbReference>
<name>A0A6A5PRX4_LUPAL</name>
<dbReference type="GO" id="GO:0003677">
    <property type="term" value="F:DNA binding"/>
    <property type="evidence" value="ECO:0007669"/>
    <property type="project" value="UniProtKB-UniRule"/>
</dbReference>
<dbReference type="GO" id="GO:0005634">
    <property type="term" value="C:nucleus"/>
    <property type="evidence" value="ECO:0007669"/>
    <property type="project" value="UniProtKB-SubCell"/>
</dbReference>
<evidence type="ECO:0000256" key="8">
    <source>
        <dbReference type="PROSITE-ProRule" id="PRU00071"/>
    </source>
</evidence>
<reference evidence="12" key="1">
    <citation type="journal article" date="2020" name="Nat. Commun.">
        <title>Genome sequence of the cluster root forming white lupin.</title>
        <authorList>
            <person name="Hufnagel B."/>
            <person name="Marques A."/>
            <person name="Soriano A."/>
            <person name="Marques L."/>
            <person name="Divol F."/>
            <person name="Doumas P."/>
            <person name="Sallet E."/>
            <person name="Mancinotti D."/>
            <person name="Carrere S."/>
            <person name="Marande W."/>
            <person name="Arribat S."/>
            <person name="Keller J."/>
            <person name="Huneau C."/>
            <person name="Blein T."/>
            <person name="Aime D."/>
            <person name="Laguerre M."/>
            <person name="Taylor J."/>
            <person name="Schubert V."/>
            <person name="Nelson M."/>
            <person name="Geu-Flores F."/>
            <person name="Crespi M."/>
            <person name="Gallardo-Guerrero K."/>
            <person name="Delaux P.-M."/>
            <person name="Salse J."/>
            <person name="Berges H."/>
            <person name="Guyot R."/>
            <person name="Gouzy J."/>
            <person name="Peret B."/>
        </authorList>
    </citation>
    <scope>NUCLEOTIDE SEQUENCE [LARGE SCALE GENOMIC DNA]</scope>
    <source>
        <strain evidence="12">cv. Amiga</strain>
    </source>
</reference>
<comment type="subcellular location">
    <subcellularLocation>
        <location evidence="8 9">Nucleus</location>
    </subcellularLocation>
</comment>
<gene>
    <name evidence="11" type="ORF">Lalb_Chr01g0004111</name>
</gene>
<feature type="compositionally biased region" description="Polar residues" evidence="10">
    <location>
        <begin position="104"/>
        <end position="113"/>
    </location>
</feature>
<dbReference type="AlphaFoldDB" id="A0A6A5PRX4"/>
<keyword evidence="2 8" id="KW-0863">Zinc-finger</keyword>
<comment type="function">
    <text evidence="9">Transcription factor that binds specifically to a 5'-AA[AG]G-3' consensus core sequence.</text>
</comment>